<evidence type="ECO:0000313" key="3">
    <source>
        <dbReference type="Proteomes" id="UP000320496"/>
    </source>
</evidence>
<keyword evidence="1" id="KW-0732">Signal</keyword>
<reference evidence="2 3" key="1">
    <citation type="submission" date="2019-02" db="EMBL/GenBank/DDBJ databases">
        <title>Deep-cultivation of Planctomycetes and their phenomic and genomic characterization uncovers novel biology.</title>
        <authorList>
            <person name="Wiegand S."/>
            <person name="Jogler M."/>
            <person name="Boedeker C."/>
            <person name="Pinto D."/>
            <person name="Vollmers J."/>
            <person name="Rivas-Marin E."/>
            <person name="Kohn T."/>
            <person name="Peeters S.H."/>
            <person name="Heuer A."/>
            <person name="Rast P."/>
            <person name="Oberbeckmann S."/>
            <person name="Bunk B."/>
            <person name="Jeske O."/>
            <person name="Meyerdierks A."/>
            <person name="Storesund J.E."/>
            <person name="Kallscheuer N."/>
            <person name="Luecker S."/>
            <person name="Lage O.M."/>
            <person name="Pohl T."/>
            <person name="Merkel B.J."/>
            <person name="Hornburger P."/>
            <person name="Mueller R.-W."/>
            <person name="Bruemmer F."/>
            <person name="Labrenz M."/>
            <person name="Spormann A.M."/>
            <person name="Op den Camp H."/>
            <person name="Overmann J."/>
            <person name="Amann R."/>
            <person name="Jetten M.S.M."/>
            <person name="Mascher T."/>
            <person name="Medema M.H."/>
            <person name="Devos D.P."/>
            <person name="Kaster A.-K."/>
            <person name="Ovreas L."/>
            <person name="Rohde M."/>
            <person name="Galperin M.Y."/>
            <person name="Jogler C."/>
        </authorList>
    </citation>
    <scope>NUCLEOTIDE SEQUENCE [LARGE SCALE GENOMIC DNA]</scope>
    <source>
        <strain evidence="2 3">Mal4</strain>
    </source>
</reference>
<dbReference type="Gene3D" id="2.60.120.560">
    <property type="entry name" value="Exo-inulinase, domain 1"/>
    <property type="match status" value="1"/>
</dbReference>
<dbReference type="KEGG" id="mri:Mal4_51530"/>
<dbReference type="OrthoDB" id="214343at2"/>
<dbReference type="Proteomes" id="UP000320496">
    <property type="component" value="Chromosome"/>
</dbReference>
<evidence type="ECO:0008006" key="4">
    <source>
        <dbReference type="Google" id="ProtNLM"/>
    </source>
</evidence>
<organism evidence="2 3">
    <name type="scientific">Maioricimonas rarisocia</name>
    <dbReference type="NCBI Taxonomy" id="2528026"/>
    <lineage>
        <taxon>Bacteria</taxon>
        <taxon>Pseudomonadati</taxon>
        <taxon>Planctomycetota</taxon>
        <taxon>Planctomycetia</taxon>
        <taxon>Planctomycetales</taxon>
        <taxon>Planctomycetaceae</taxon>
        <taxon>Maioricimonas</taxon>
    </lineage>
</organism>
<dbReference type="AlphaFoldDB" id="A0A517ZE85"/>
<sequence precursor="true">MRAAGVSTLLPLTALAMIAVHSVSAEERPADDDAKQDQAKLQPGPWKVLYLGRRSRGVRPLPSSGPLKPLDDLKFVGAHAGHPFYLGHFATDGRWGVVNGGLQRIEGKNAAFRIARADSFELEGRAQMEKYGGWFLLVGWDQGRGYAVSSATMKVSGSPWFLCEFRGDEAIEETDHEYDGFEWRDEQPFRVRVVDRKLTFEIGGNTVLDQEELANYSEGDIIFGVYDTRYGPRPVRIRALRIRAFE</sequence>
<dbReference type="EMBL" id="CP036275">
    <property type="protein sequence ID" value="QDU40793.1"/>
    <property type="molecule type" value="Genomic_DNA"/>
</dbReference>
<accession>A0A517ZE85</accession>
<name>A0A517ZE85_9PLAN</name>
<feature type="chain" id="PRO_5022118004" description="3-keto-disaccharide hydrolase domain-containing protein" evidence="1">
    <location>
        <begin position="26"/>
        <end position="246"/>
    </location>
</feature>
<keyword evidence="3" id="KW-1185">Reference proteome</keyword>
<evidence type="ECO:0000313" key="2">
    <source>
        <dbReference type="EMBL" id="QDU40793.1"/>
    </source>
</evidence>
<gene>
    <name evidence="2" type="ORF">Mal4_51530</name>
</gene>
<evidence type="ECO:0000256" key="1">
    <source>
        <dbReference type="SAM" id="SignalP"/>
    </source>
</evidence>
<protein>
    <recommendedName>
        <fullName evidence="4">3-keto-disaccharide hydrolase domain-containing protein</fullName>
    </recommendedName>
</protein>
<dbReference type="RefSeq" id="WP_145372054.1">
    <property type="nucleotide sequence ID" value="NZ_CP036275.1"/>
</dbReference>
<proteinExistence type="predicted"/>
<feature type="signal peptide" evidence="1">
    <location>
        <begin position="1"/>
        <end position="25"/>
    </location>
</feature>